<dbReference type="Gene3D" id="3.30.70.120">
    <property type="match status" value="1"/>
</dbReference>
<evidence type="ECO:0000259" key="7">
    <source>
        <dbReference type="Pfam" id="PF10035"/>
    </source>
</evidence>
<dbReference type="InterPro" id="IPR003740">
    <property type="entry name" value="YitT"/>
</dbReference>
<evidence type="ECO:0000313" key="9">
    <source>
        <dbReference type="Proteomes" id="UP000626244"/>
    </source>
</evidence>
<organism evidence="8 9">
    <name type="scientific">Gottfriedia solisilvae</name>
    <dbReference type="NCBI Taxonomy" id="1516104"/>
    <lineage>
        <taxon>Bacteria</taxon>
        <taxon>Bacillati</taxon>
        <taxon>Bacillota</taxon>
        <taxon>Bacilli</taxon>
        <taxon>Bacillales</taxon>
        <taxon>Bacillaceae</taxon>
        <taxon>Gottfriedia</taxon>
    </lineage>
</organism>
<dbReference type="InterPro" id="IPR019264">
    <property type="entry name" value="DUF2179"/>
</dbReference>
<dbReference type="PANTHER" id="PTHR33545:SF5">
    <property type="entry name" value="UPF0750 MEMBRANE PROTEIN YITT"/>
    <property type="match status" value="1"/>
</dbReference>
<dbReference type="CDD" id="cd16379">
    <property type="entry name" value="YitT_C_like"/>
    <property type="match status" value="1"/>
</dbReference>
<dbReference type="Pfam" id="PF10035">
    <property type="entry name" value="DUF2179"/>
    <property type="match status" value="1"/>
</dbReference>
<feature type="transmembrane region" description="Helical" evidence="6">
    <location>
        <begin position="55"/>
        <end position="76"/>
    </location>
</feature>
<dbReference type="AlphaFoldDB" id="A0A8J3AJK6"/>
<feature type="transmembrane region" description="Helical" evidence="6">
    <location>
        <begin position="154"/>
        <end position="174"/>
    </location>
</feature>
<dbReference type="EMBL" id="BMHB01000001">
    <property type="protein sequence ID" value="GGI15010.1"/>
    <property type="molecule type" value="Genomic_DNA"/>
</dbReference>
<keyword evidence="9" id="KW-1185">Reference proteome</keyword>
<evidence type="ECO:0000256" key="6">
    <source>
        <dbReference type="SAM" id="Phobius"/>
    </source>
</evidence>
<dbReference type="GO" id="GO:0005886">
    <property type="term" value="C:plasma membrane"/>
    <property type="evidence" value="ECO:0007669"/>
    <property type="project" value="UniProtKB-SubCell"/>
</dbReference>
<feature type="domain" description="DUF2179" evidence="7">
    <location>
        <begin position="224"/>
        <end position="278"/>
    </location>
</feature>
<comment type="caution">
    <text evidence="8">The sequence shown here is derived from an EMBL/GenBank/DDBJ whole genome shotgun (WGS) entry which is preliminary data.</text>
</comment>
<evidence type="ECO:0000256" key="3">
    <source>
        <dbReference type="ARBA" id="ARBA00022692"/>
    </source>
</evidence>
<keyword evidence="3 6" id="KW-0812">Transmembrane</keyword>
<dbReference type="Pfam" id="PF02588">
    <property type="entry name" value="YitT_membrane"/>
    <property type="match status" value="1"/>
</dbReference>
<keyword evidence="4 6" id="KW-1133">Transmembrane helix</keyword>
<gene>
    <name evidence="8" type="ORF">GCM10007380_25820</name>
</gene>
<dbReference type="PIRSF" id="PIRSF006483">
    <property type="entry name" value="Membrane_protein_YitT"/>
    <property type="match status" value="1"/>
</dbReference>
<evidence type="ECO:0000256" key="1">
    <source>
        <dbReference type="ARBA" id="ARBA00004651"/>
    </source>
</evidence>
<proteinExistence type="predicted"/>
<dbReference type="InterPro" id="IPR051461">
    <property type="entry name" value="UPF0750_membrane"/>
</dbReference>
<accession>A0A8J3AJK6</accession>
<reference evidence="9" key="1">
    <citation type="journal article" date="2019" name="Int. J. Syst. Evol. Microbiol.">
        <title>The Global Catalogue of Microorganisms (GCM) 10K type strain sequencing project: providing services to taxonomists for standard genome sequencing and annotation.</title>
        <authorList>
            <consortium name="The Broad Institute Genomics Platform"/>
            <consortium name="The Broad Institute Genome Sequencing Center for Infectious Disease"/>
            <person name="Wu L."/>
            <person name="Ma J."/>
        </authorList>
    </citation>
    <scope>NUCLEOTIDE SEQUENCE [LARGE SCALE GENOMIC DNA]</scope>
    <source>
        <strain evidence="9">CGMCC 1.14993</strain>
    </source>
</reference>
<feature type="transmembrane region" description="Helical" evidence="6">
    <location>
        <begin position="111"/>
        <end position="133"/>
    </location>
</feature>
<evidence type="ECO:0000256" key="5">
    <source>
        <dbReference type="ARBA" id="ARBA00023136"/>
    </source>
</evidence>
<keyword evidence="5 6" id="KW-0472">Membrane</keyword>
<dbReference type="Proteomes" id="UP000626244">
    <property type="component" value="Unassembled WGS sequence"/>
</dbReference>
<evidence type="ECO:0000313" key="8">
    <source>
        <dbReference type="EMBL" id="GGI15010.1"/>
    </source>
</evidence>
<feature type="transmembrane region" description="Helical" evidence="6">
    <location>
        <begin position="7"/>
        <end position="35"/>
    </location>
</feature>
<evidence type="ECO:0000256" key="4">
    <source>
        <dbReference type="ARBA" id="ARBA00022989"/>
    </source>
</evidence>
<protein>
    <submittedName>
        <fullName evidence="8">Membrane protein</fullName>
    </submittedName>
</protein>
<feature type="transmembrane region" description="Helical" evidence="6">
    <location>
        <begin position="83"/>
        <end position="105"/>
    </location>
</feature>
<dbReference type="PANTHER" id="PTHR33545">
    <property type="entry name" value="UPF0750 MEMBRANE PROTEIN YITT-RELATED"/>
    <property type="match status" value="1"/>
</dbReference>
<evidence type="ECO:0000256" key="2">
    <source>
        <dbReference type="ARBA" id="ARBA00022475"/>
    </source>
</evidence>
<sequence length="283" mass="31160">MEEKKELLIKIIVVTLGGLLNAFAMNCFLIPVSVYSSGFSGLAQLLSNLTSDYTSFHLSTGVLLAILNIPVIILAWKKIGPSFTYFTILSVGITTLFLELIPVTPLFSKDILLNSVFGGLIVAIGIGYTLKYGASTGGLDIIALVLSRSKGKPVGTYFFLFNAVIILTAGYIYGMEKALYTLINLYVTSRFIDAIHTSHIKVTAFIVTTKGDQLRKEIHSKLVRGITAINAKGAFTNQDKQILMMVLSRYELYDLSRIIKSVDEKAFTNVVQTVDVFGEFRKM</sequence>
<keyword evidence="2" id="KW-1003">Cell membrane</keyword>
<dbReference type="InterPro" id="IPR015867">
    <property type="entry name" value="N-reg_PII/ATP_PRibTrfase_C"/>
</dbReference>
<name>A0A8J3AJK6_9BACI</name>
<dbReference type="RefSeq" id="WP_235821434.1">
    <property type="nucleotide sequence ID" value="NZ_BMHB01000001.1"/>
</dbReference>
<comment type="subcellular location">
    <subcellularLocation>
        <location evidence="1">Cell membrane</location>
        <topology evidence="1">Multi-pass membrane protein</topology>
    </subcellularLocation>
</comment>